<gene>
    <name evidence="1" type="ORF">COLO4_04888</name>
</gene>
<evidence type="ECO:0000313" key="1">
    <source>
        <dbReference type="EMBL" id="OMP10035.1"/>
    </source>
</evidence>
<dbReference type="EMBL" id="AWUE01012060">
    <property type="protein sequence ID" value="OMP10035.1"/>
    <property type="molecule type" value="Genomic_DNA"/>
</dbReference>
<protein>
    <submittedName>
        <fullName evidence="1">Uncharacterized protein</fullName>
    </submittedName>
</protein>
<dbReference type="Proteomes" id="UP000187203">
    <property type="component" value="Unassembled WGS sequence"/>
</dbReference>
<proteinExistence type="predicted"/>
<organism evidence="1 2">
    <name type="scientific">Corchorus olitorius</name>
    <dbReference type="NCBI Taxonomy" id="93759"/>
    <lineage>
        <taxon>Eukaryota</taxon>
        <taxon>Viridiplantae</taxon>
        <taxon>Streptophyta</taxon>
        <taxon>Embryophyta</taxon>
        <taxon>Tracheophyta</taxon>
        <taxon>Spermatophyta</taxon>
        <taxon>Magnoliopsida</taxon>
        <taxon>eudicotyledons</taxon>
        <taxon>Gunneridae</taxon>
        <taxon>Pentapetalae</taxon>
        <taxon>rosids</taxon>
        <taxon>malvids</taxon>
        <taxon>Malvales</taxon>
        <taxon>Malvaceae</taxon>
        <taxon>Grewioideae</taxon>
        <taxon>Apeibeae</taxon>
        <taxon>Corchorus</taxon>
    </lineage>
</organism>
<keyword evidence="2" id="KW-1185">Reference proteome</keyword>
<dbReference type="AlphaFoldDB" id="A0A1R3KSG7"/>
<evidence type="ECO:0000313" key="2">
    <source>
        <dbReference type="Proteomes" id="UP000187203"/>
    </source>
</evidence>
<reference evidence="2" key="1">
    <citation type="submission" date="2013-09" db="EMBL/GenBank/DDBJ databases">
        <title>Corchorus olitorius genome sequencing.</title>
        <authorList>
            <person name="Alam M."/>
            <person name="Haque M.S."/>
            <person name="Islam M.S."/>
            <person name="Emdad E.M."/>
            <person name="Islam M.M."/>
            <person name="Ahmed B."/>
            <person name="Halim A."/>
            <person name="Hossen Q.M.M."/>
            <person name="Hossain M.Z."/>
            <person name="Ahmed R."/>
            <person name="Khan M.M."/>
            <person name="Islam R."/>
            <person name="Rashid M.M."/>
            <person name="Khan S.A."/>
            <person name="Rahman M.S."/>
            <person name="Alam M."/>
            <person name="Yahiya A.S."/>
            <person name="Khan M.S."/>
            <person name="Azam M.S."/>
            <person name="Haque T."/>
            <person name="Lashkar M.Z.H."/>
            <person name="Akhand A.I."/>
            <person name="Morshed G."/>
            <person name="Roy S."/>
            <person name="Uddin K.S."/>
            <person name="Rabeya T."/>
            <person name="Hossain A.S."/>
            <person name="Chowdhury A."/>
            <person name="Snigdha A.R."/>
            <person name="Mortoza M.S."/>
            <person name="Matin S.A."/>
            <person name="Hoque S.M.E."/>
            <person name="Islam M.K."/>
            <person name="Roy D.K."/>
            <person name="Haider R."/>
            <person name="Moosa M.M."/>
            <person name="Elias S.M."/>
            <person name="Hasan A.M."/>
            <person name="Jahan S."/>
            <person name="Shafiuddin M."/>
            <person name="Mahmood N."/>
            <person name="Shommy N.S."/>
        </authorList>
    </citation>
    <scope>NUCLEOTIDE SEQUENCE [LARGE SCALE GENOMIC DNA]</scope>
    <source>
        <strain evidence="2">cv. O-4</strain>
    </source>
</reference>
<comment type="caution">
    <text evidence="1">The sequence shown here is derived from an EMBL/GenBank/DDBJ whole genome shotgun (WGS) entry which is preliminary data.</text>
</comment>
<accession>A0A1R3KSG7</accession>
<sequence>MTHAVDLYIPPILKSYLDSATSPPFDLLVLSLSHI</sequence>
<name>A0A1R3KSG7_9ROSI</name>